<keyword evidence="3" id="KW-0804">Transcription</keyword>
<keyword evidence="1" id="KW-0805">Transcription regulation</keyword>
<organism evidence="5 6">
    <name type="scientific">Methylobacterium fujisawaense</name>
    <dbReference type="NCBI Taxonomy" id="107400"/>
    <lineage>
        <taxon>Bacteria</taxon>
        <taxon>Pseudomonadati</taxon>
        <taxon>Pseudomonadota</taxon>
        <taxon>Alphaproteobacteria</taxon>
        <taxon>Hyphomicrobiales</taxon>
        <taxon>Methylobacteriaceae</taxon>
        <taxon>Methylobacterium</taxon>
    </lineage>
</organism>
<sequence>MQFFSVRQAAFDIIEQIRRADNLQSICDVLKEHGATFGYDAFTLGYVPRSSQQTMRDCIIISGWPPAWARRYQARNHIRIDPVLTYMRQVVDPFSWQQAADAIASPSGRMVMDEARAFQLRDGFCVPFHQPDGNEAGISFGGERMRLSQDERAALHLVAIYAVSAARAIVRSTAGSCARSRVGAPLTDREIECLKWASAGKTAWETSVILSISRRTVEQHLGSAAHKLNAVGRVQSVAEAIRLGIIN</sequence>
<dbReference type="Gene3D" id="1.10.10.10">
    <property type="entry name" value="Winged helix-like DNA-binding domain superfamily/Winged helix DNA-binding domain"/>
    <property type="match status" value="1"/>
</dbReference>
<dbReference type="RefSeq" id="WP_182592777.1">
    <property type="nucleotide sequence ID" value="NZ_JACJIM010000006.1"/>
</dbReference>
<feature type="domain" description="HTH luxR-type" evidence="4">
    <location>
        <begin position="179"/>
        <end position="244"/>
    </location>
</feature>
<reference evidence="5 6" key="1">
    <citation type="submission" date="2020-08" db="EMBL/GenBank/DDBJ databases">
        <title>Genomic Encyclopedia of Type Strains, Phase IV (KMG-IV): sequencing the most valuable type-strain genomes for metagenomic binning, comparative biology and taxonomic classification.</title>
        <authorList>
            <person name="Goeker M."/>
        </authorList>
    </citation>
    <scope>NUCLEOTIDE SEQUENCE [LARGE SCALE GENOMIC DNA]</scope>
    <source>
        <strain evidence="5 6">DSM 5686</strain>
    </source>
</reference>
<dbReference type="Pfam" id="PF00196">
    <property type="entry name" value="GerE"/>
    <property type="match status" value="1"/>
</dbReference>
<keyword evidence="2" id="KW-0238">DNA-binding</keyword>
<evidence type="ECO:0000256" key="3">
    <source>
        <dbReference type="ARBA" id="ARBA00023163"/>
    </source>
</evidence>
<dbReference type="CDD" id="cd06170">
    <property type="entry name" value="LuxR_C_like"/>
    <property type="match status" value="1"/>
</dbReference>
<evidence type="ECO:0000256" key="1">
    <source>
        <dbReference type="ARBA" id="ARBA00023015"/>
    </source>
</evidence>
<gene>
    <name evidence="5" type="ORF">GGQ91_004293</name>
</gene>
<dbReference type="InterPro" id="IPR036693">
    <property type="entry name" value="TF_LuxR_autoind-bd_dom_sf"/>
</dbReference>
<dbReference type="Gene3D" id="3.30.450.80">
    <property type="entry name" value="Transcription factor LuxR-like, autoinducer-binding domain"/>
    <property type="match status" value="1"/>
</dbReference>
<dbReference type="Proteomes" id="UP000565455">
    <property type="component" value="Unassembled WGS sequence"/>
</dbReference>
<dbReference type="SMART" id="SM00421">
    <property type="entry name" value="HTH_LUXR"/>
    <property type="match status" value="1"/>
</dbReference>
<protein>
    <submittedName>
        <fullName evidence="5">LuxR family quorum sensing-dependent transcriptional regulator</fullName>
    </submittedName>
</protein>
<dbReference type="PRINTS" id="PR00038">
    <property type="entry name" value="HTHLUXR"/>
</dbReference>
<dbReference type="InterPro" id="IPR016032">
    <property type="entry name" value="Sig_transdc_resp-reg_C-effctor"/>
</dbReference>
<dbReference type="PANTHER" id="PTHR44688:SF16">
    <property type="entry name" value="DNA-BINDING TRANSCRIPTIONAL ACTIVATOR DEVR_DOSR"/>
    <property type="match status" value="1"/>
</dbReference>
<dbReference type="EMBL" id="JACJIM010000006">
    <property type="protein sequence ID" value="MBA9064887.1"/>
    <property type="molecule type" value="Genomic_DNA"/>
</dbReference>
<proteinExistence type="predicted"/>
<accession>A0ABR6DGE6</accession>
<dbReference type="Pfam" id="PF03472">
    <property type="entry name" value="Autoind_bind"/>
    <property type="match status" value="1"/>
</dbReference>
<dbReference type="InterPro" id="IPR036388">
    <property type="entry name" value="WH-like_DNA-bd_sf"/>
</dbReference>
<keyword evidence="6" id="KW-1185">Reference proteome</keyword>
<evidence type="ECO:0000256" key="2">
    <source>
        <dbReference type="ARBA" id="ARBA00023125"/>
    </source>
</evidence>
<dbReference type="InterPro" id="IPR000792">
    <property type="entry name" value="Tscrpt_reg_LuxR_C"/>
</dbReference>
<dbReference type="SUPFAM" id="SSF75516">
    <property type="entry name" value="Pheromone-binding domain of LuxR-like quorum-sensing transcription factors"/>
    <property type="match status" value="1"/>
</dbReference>
<comment type="caution">
    <text evidence="5">The sequence shown here is derived from an EMBL/GenBank/DDBJ whole genome shotgun (WGS) entry which is preliminary data.</text>
</comment>
<evidence type="ECO:0000313" key="5">
    <source>
        <dbReference type="EMBL" id="MBA9064887.1"/>
    </source>
</evidence>
<dbReference type="PROSITE" id="PS50043">
    <property type="entry name" value="HTH_LUXR_2"/>
    <property type="match status" value="1"/>
</dbReference>
<dbReference type="InterPro" id="IPR005143">
    <property type="entry name" value="TF_LuxR_autoind-bd_dom"/>
</dbReference>
<dbReference type="GeneID" id="96605922"/>
<dbReference type="PANTHER" id="PTHR44688">
    <property type="entry name" value="DNA-BINDING TRANSCRIPTIONAL ACTIVATOR DEVR_DOSR"/>
    <property type="match status" value="1"/>
</dbReference>
<name>A0ABR6DGE6_9HYPH</name>
<dbReference type="SUPFAM" id="SSF46894">
    <property type="entry name" value="C-terminal effector domain of the bipartite response regulators"/>
    <property type="match status" value="1"/>
</dbReference>
<evidence type="ECO:0000313" key="6">
    <source>
        <dbReference type="Proteomes" id="UP000565455"/>
    </source>
</evidence>
<evidence type="ECO:0000259" key="4">
    <source>
        <dbReference type="PROSITE" id="PS50043"/>
    </source>
</evidence>